<comment type="caution">
    <text evidence="2">The sequence shown here is derived from an EMBL/GenBank/DDBJ whole genome shotgun (WGS) entry which is preliminary data.</text>
</comment>
<reference evidence="2 3" key="1">
    <citation type="submission" date="2024-02" db="EMBL/GenBank/DDBJ databases">
        <authorList>
            <person name="Chen Y."/>
            <person name="Shah S."/>
            <person name="Dougan E. K."/>
            <person name="Thang M."/>
            <person name="Chan C."/>
        </authorList>
    </citation>
    <scope>NUCLEOTIDE SEQUENCE [LARGE SCALE GENOMIC DNA]</scope>
</reference>
<feature type="region of interest" description="Disordered" evidence="1">
    <location>
        <begin position="384"/>
        <end position="422"/>
    </location>
</feature>
<feature type="region of interest" description="Disordered" evidence="1">
    <location>
        <begin position="126"/>
        <end position="147"/>
    </location>
</feature>
<keyword evidence="3" id="KW-1185">Reference proteome</keyword>
<evidence type="ECO:0000313" key="2">
    <source>
        <dbReference type="EMBL" id="CAK9096349.1"/>
    </source>
</evidence>
<feature type="compositionally biased region" description="Basic and acidic residues" evidence="1">
    <location>
        <begin position="263"/>
        <end position="278"/>
    </location>
</feature>
<dbReference type="Proteomes" id="UP001642464">
    <property type="component" value="Unassembled WGS sequence"/>
</dbReference>
<organism evidence="2 3">
    <name type="scientific">Durusdinium trenchii</name>
    <dbReference type="NCBI Taxonomy" id="1381693"/>
    <lineage>
        <taxon>Eukaryota</taxon>
        <taxon>Sar</taxon>
        <taxon>Alveolata</taxon>
        <taxon>Dinophyceae</taxon>
        <taxon>Suessiales</taxon>
        <taxon>Symbiodiniaceae</taxon>
        <taxon>Durusdinium</taxon>
    </lineage>
</organism>
<feature type="compositionally biased region" description="Basic and acidic residues" evidence="1">
    <location>
        <begin position="384"/>
        <end position="405"/>
    </location>
</feature>
<feature type="region of interest" description="Disordered" evidence="1">
    <location>
        <begin position="235"/>
        <end position="280"/>
    </location>
</feature>
<evidence type="ECO:0000313" key="3">
    <source>
        <dbReference type="Proteomes" id="UP001642464"/>
    </source>
</evidence>
<dbReference type="EMBL" id="CAXAMM010040940">
    <property type="protein sequence ID" value="CAK9096349.1"/>
    <property type="molecule type" value="Genomic_DNA"/>
</dbReference>
<feature type="region of interest" description="Disordered" evidence="1">
    <location>
        <begin position="1"/>
        <end position="58"/>
    </location>
</feature>
<protein>
    <submittedName>
        <fullName evidence="2">Uncharacterized protein</fullName>
    </submittedName>
</protein>
<proteinExistence type="predicted"/>
<name>A0ABP0R835_9DINO</name>
<accession>A0ABP0R835</accession>
<sequence length="713" mass="79944">MEPEATFGRRGGEQRCSPPARLGSRQDLAHLPEEKRRRGIGGRTLFGRGERARSMEGPPAGCLPRARFAGRAGGLTFCGKNCFQQWLTAVALKAWSFELLKTEPHHRPPWRPKLSEWLKSSQDLKVSDKDLSSRPSTRSTRRGPKGLEYGPVLNEFLMQGVDWSSRAHQTRPVKACRRKERMLLRIFSGDDEPINELPETEQKPREQWGDCWTFLKTFVTYGGRKMDDLLRPIRPTPADAGLGLRNDVPVPTRRDAGPSSTDRSAERVEPEKLTKDHPPFLPAMDEDIRRGFASNRSRVLKASGGALVERGENIWKFKSHWWTPSCELKCSCGFTFFIGPGTLASVSAAVPWQGAPDGTDDERIFGDSTLEVAKCPGCSLKIGGRDHNQTEHTFQDDESDPRRETPPVQTRLRRSGDETTSEVQLEFEAGEVEDMNSRDRSPWGYVLPIAEKDEKHVSFREVQSSSARAIRLMLHGTMYLGIIAAAWLGPIRFPGPMKGLATAESTMAATPESGTLKDLPESEYIGNHFHNDWKSMVEILSSNTEEGEDGKDEPLKPTEMGSKASWGVLTLLQRNSWEETIESKYLKGLIKNLDESLQDLYKKWGGDQEDGKFVAELKEAADVRPCADFPPQKREQEMPQLWAYRSPVTLDALHNKIGIAHNAKENFPVLCTILQNPLINILPALGTLVGVFEWQALCINQFSGRITKAWTDS</sequence>
<feature type="compositionally biased region" description="Basic and acidic residues" evidence="1">
    <location>
        <begin position="27"/>
        <end position="36"/>
    </location>
</feature>
<evidence type="ECO:0000256" key="1">
    <source>
        <dbReference type="SAM" id="MobiDB-lite"/>
    </source>
</evidence>
<gene>
    <name evidence="2" type="ORF">SCF082_LOCUS45236</name>
</gene>